<name>A0A7T2W0Z6_DELAC</name>
<dbReference type="EMBL" id="CP065668">
    <property type="protein sequence ID" value="QPS09897.1"/>
    <property type="molecule type" value="Genomic_DNA"/>
</dbReference>
<dbReference type="AlphaFoldDB" id="A0A7T2W0Z6"/>
<protein>
    <submittedName>
        <fullName evidence="1">Uncharacterized protein</fullName>
    </submittedName>
</protein>
<gene>
    <name evidence="1" type="ORF">I6G66_07790</name>
</gene>
<sequence>MNAASDPYDIQKRVYFVMFDTPPGGFDSTVLLDARNSTTGRGIPIKVQRGSPIHLTLTVNVDNEFTAGQALSVCFSLFR</sequence>
<organism evidence="1 2">
    <name type="scientific">Delftia acidovorans</name>
    <name type="common">Pseudomonas acidovorans</name>
    <name type="synonym">Comamonas acidovorans</name>
    <dbReference type="NCBI Taxonomy" id="80866"/>
    <lineage>
        <taxon>Bacteria</taxon>
        <taxon>Pseudomonadati</taxon>
        <taxon>Pseudomonadota</taxon>
        <taxon>Betaproteobacteria</taxon>
        <taxon>Burkholderiales</taxon>
        <taxon>Comamonadaceae</taxon>
        <taxon>Delftia</taxon>
    </lineage>
</organism>
<dbReference type="RefSeq" id="WP_197956646.1">
    <property type="nucleotide sequence ID" value="NZ_CP065668.1"/>
</dbReference>
<proteinExistence type="predicted"/>
<accession>A0A7T2W0Z6</accession>
<evidence type="ECO:0000313" key="2">
    <source>
        <dbReference type="Proteomes" id="UP000594778"/>
    </source>
</evidence>
<reference evidence="1 2" key="1">
    <citation type="submission" date="2020-12" db="EMBL/GenBank/DDBJ databases">
        <title>FDA dAtabase for Regulatory Grade micrObial Sequences (FDA-ARGOS): Supporting development and validation of Infectious Disease Dx tests.</title>
        <authorList>
            <person name="Sproer C."/>
            <person name="Gronow S."/>
            <person name="Severitt S."/>
            <person name="Schroder I."/>
            <person name="Tallon L."/>
            <person name="Sadzewicz L."/>
            <person name="Zhao X."/>
            <person name="Boylan J."/>
            <person name="Ott S."/>
            <person name="Bowen H."/>
            <person name="Vavikolanu K."/>
            <person name="Mehta A."/>
            <person name="Aluvathingal J."/>
            <person name="Nadendla S."/>
            <person name="Lowell S."/>
            <person name="Myers T."/>
            <person name="Yan Y."/>
            <person name="Sichtig H."/>
        </authorList>
    </citation>
    <scope>NUCLEOTIDE SEQUENCE [LARGE SCALE GENOMIC DNA]</scope>
    <source>
        <strain evidence="1 2">FDAARGOS_909</strain>
    </source>
</reference>
<dbReference type="Proteomes" id="UP000594778">
    <property type="component" value="Chromosome"/>
</dbReference>
<evidence type="ECO:0000313" key="1">
    <source>
        <dbReference type="EMBL" id="QPS09897.1"/>
    </source>
</evidence>